<evidence type="ECO:0000256" key="1">
    <source>
        <dbReference type="SAM" id="MobiDB-lite"/>
    </source>
</evidence>
<proteinExistence type="predicted"/>
<reference evidence="2 3" key="1">
    <citation type="submission" date="2023-02" db="EMBL/GenBank/DDBJ databases">
        <title>LHISI_Scaffold_Assembly.</title>
        <authorList>
            <person name="Stuart O.P."/>
            <person name="Cleave R."/>
            <person name="Magrath M.J.L."/>
            <person name="Mikheyev A.S."/>
        </authorList>
    </citation>
    <scope>NUCLEOTIDE SEQUENCE [LARGE SCALE GENOMIC DNA]</scope>
    <source>
        <strain evidence="2">Daus_M_001</strain>
        <tissue evidence="2">Leg muscle</tissue>
    </source>
</reference>
<evidence type="ECO:0000313" key="2">
    <source>
        <dbReference type="EMBL" id="KAJ8870966.1"/>
    </source>
</evidence>
<dbReference type="Proteomes" id="UP001159363">
    <property type="component" value="Chromosome 11"/>
</dbReference>
<evidence type="ECO:0000313" key="3">
    <source>
        <dbReference type="Proteomes" id="UP001159363"/>
    </source>
</evidence>
<accession>A0ABQ9GEZ5</accession>
<dbReference type="EMBL" id="JARBHB010000012">
    <property type="protein sequence ID" value="KAJ8870966.1"/>
    <property type="molecule type" value="Genomic_DNA"/>
</dbReference>
<gene>
    <name evidence="2" type="ORF">PR048_027268</name>
</gene>
<keyword evidence="3" id="KW-1185">Reference proteome</keyword>
<comment type="caution">
    <text evidence="2">The sequence shown here is derived from an EMBL/GenBank/DDBJ whole genome shotgun (WGS) entry which is preliminary data.</text>
</comment>
<organism evidence="2 3">
    <name type="scientific">Dryococelus australis</name>
    <dbReference type="NCBI Taxonomy" id="614101"/>
    <lineage>
        <taxon>Eukaryota</taxon>
        <taxon>Metazoa</taxon>
        <taxon>Ecdysozoa</taxon>
        <taxon>Arthropoda</taxon>
        <taxon>Hexapoda</taxon>
        <taxon>Insecta</taxon>
        <taxon>Pterygota</taxon>
        <taxon>Neoptera</taxon>
        <taxon>Polyneoptera</taxon>
        <taxon>Phasmatodea</taxon>
        <taxon>Verophasmatodea</taxon>
        <taxon>Anareolatae</taxon>
        <taxon>Phasmatidae</taxon>
        <taxon>Eurycanthinae</taxon>
        <taxon>Dryococelus</taxon>
    </lineage>
</organism>
<feature type="region of interest" description="Disordered" evidence="1">
    <location>
        <begin position="335"/>
        <end position="362"/>
    </location>
</feature>
<protein>
    <submittedName>
        <fullName evidence="2">Uncharacterized protein</fullName>
    </submittedName>
</protein>
<sequence>MLGSCDETVGLHHITMINTSHRLHLAHHLHTWDGRNYMTNGFVHNLLHINLALGFTDVARVDQCSRNPVPRTWKYGRSWLGGKKKAKWKNAILGHETVMDRLHVVLHFVWARELLGTDRAREHLPLVTLMVEEGMPLEAVLVLEGLLHICLGALGALVHALGDRCVAEQVEASHTHLGQLFGRVLAGGGGAPPDPSLHRGTSGRRSGGAKGVCTPLGIFATTPSTHARAPVGGDVREQQVVMLRSIDAKHKALNWHAVFSSHYGKSVLNTGSVASAMYEPVVQNNAQASGECGLLFLQVRTGVCVATWGFTCREAVSSQDQEQMCSELSAGMKGRAKREIPEKTRRPAASSGTIPTVELPGIKATDDDDVSTTRLNNTMMRQKTIVCFLRQACRDVSGADICSHLQAD</sequence>
<name>A0ABQ9GEZ5_9NEOP</name>